<comment type="caution">
    <text evidence="2">The sequence shown here is derived from an EMBL/GenBank/DDBJ whole genome shotgun (WGS) entry which is preliminary data.</text>
</comment>
<feature type="region of interest" description="Disordered" evidence="1">
    <location>
        <begin position="241"/>
        <end position="275"/>
    </location>
</feature>
<evidence type="ECO:0000256" key="1">
    <source>
        <dbReference type="SAM" id="MobiDB-lite"/>
    </source>
</evidence>
<sequence>MKRNTYLSERTLGKGTRFKSESQEKVINNQPQREPARRNPRREIWCTYGRTEGYATHMGPDIRSCRSSKIINEAFGNSEIREEETPEALNFLCKVLEDVTKEEKEDIIYLPSYIKVPVSPGPRNHLGSVWCKGNFEKTRVVHLLDIKFTATTYRSKKSAWNPETCLVKPRKRKPLITKTFESYYIPEVLIEDNDESSMNKEKDLKQEEVELSLEAVLGSFVDAYYKILKNWIPELEDTKTEYESGNLPKGNDKKKRRSPADEASEELVNTNESAEEIRIEKEEHKASKGCEGPTEANVDNVAENFFDITDLTDSLDNLDRKNMPDINDPKDQNDSYYKTDKRDNKDNNDSNDI</sequence>
<accession>A0A397UAE6</accession>
<name>A0A397UAE6_9GLOM</name>
<dbReference type="AlphaFoldDB" id="A0A397UAE6"/>
<dbReference type="Proteomes" id="UP000266673">
    <property type="component" value="Unassembled WGS sequence"/>
</dbReference>
<feature type="region of interest" description="Disordered" evidence="1">
    <location>
        <begin position="1"/>
        <end position="38"/>
    </location>
</feature>
<proteinExistence type="predicted"/>
<feature type="region of interest" description="Disordered" evidence="1">
    <location>
        <begin position="314"/>
        <end position="353"/>
    </location>
</feature>
<feature type="compositionally biased region" description="Basic and acidic residues" evidence="1">
    <location>
        <begin position="317"/>
        <end position="353"/>
    </location>
</feature>
<evidence type="ECO:0000313" key="2">
    <source>
        <dbReference type="EMBL" id="RIB07280.1"/>
    </source>
</evidence>
<reference evidence="2 3" key="1">
    <citation type="submission" date="2018-06" db="EMBL/GenBank/DDBJ databases">
        <title>Comparative genomics reveals the genomic features of Rhizophagus irregularis, R. cerebriforme, R. diaphanum and Gigaspora rosea, and their symbiotic lifestyle signature.</title>
        <authorList>
            <person name="Morin E."/>
            <person name="San Clemente H."/>
            <person name="Chen E.C.H."/>
            <person name="De La Providencia I."/>
            <person name="Hainaut M."/>
            <person name="Kuo A."/>
            <person name="Kohler A."/>
            <person name="Murat C."/>
            <person name="Tang N."/>
            <person name="Roy S."/>
            <person name="Loubradou J."/>
            <person name="Henrissat B."/>
            <person name="Grigoriev I.V."/>
            <person name="Corradi N."/>
            <person name="Roux C."/>
            <person name="Martin F.M."/>
        </authorList>
    </citation>
    <scope>NUCLEOTIDE SEQUENCE [LARGE SCALE GENOMIC DNA]</scope>
    <source>
        <strain evidence="2 3">DAOM 194757</strain>
    </source>
</reference>
<keyword evidence="3" id="KW-1185">Reference proteome</keyword>
<evidence type="ECO:0000313" key="3">
    <source>
        <dbReference type="Proteomes" id="UP000266673"/>
    </source>
</evidence>
<protein>
    <submittedName>
        <fullName evidence="2">Uncharacterized protein</fullName>
    </submittedName>
</protein>
<gene>
    <name evidence="2" type="ORF">C2G38_2046130</name>
</gene>
<organism evidence="2 3">
    <name type="scientific">Gigaspora rosea</name>
    <dbReference type="NCBI Taxonomy" id="44941"/>
    <lineage>
        <taxon>Eukaryota</taxon>
        <taxon>Fungi</taxon>
        <taxon>Fungi incertae sedis</taxon>
        <taxon>Mucoromycota</taxon>
        <taxon>Glomeromycotina</taxon>
        <taxon>Glomeromycetes</taxon>
        <taxon>Diversisporales</taxon>
        <taxon>Gigasporaceae</taxon>
        <taxon>Gigaspora</taxon>
    </lineage>
</organism>
<dbReference type="EMBL" id="QKWP01001683">
    <property type="protein sequence ID" value="RIB07280.1"/>
    <property type="molecule type" value="Genomic_DNA"/>
</dbReference>